<organism evidence="1 2">
    <name type="scientific">Salmonella enterica I</name>
    <dbReference type="NCBI Taxonomy" id="59201"/>
    <lineage>
        <taxon>Bacteria</taxon>
        <taxon>Pseudomonadati</taxon>
        <taxon>Pseudomonadota</taxon>
        <taxon>Gammaproteobacteria</taxon>
        <taxon>Enterobacterales</taxon>
        <taxon>Enterobacteriaceae</taxon>
        <taxon>Salmonella</taxon>
    </lineage>
</organism>
<dbReference type="SUPFAM" id="SSF51735">
    <property type="entry name" value="NAD(P)-binding Rossmann-fold domains"/>
    <property type="match status" value="1"/>
</dbReference>
<dbReference type="AlphaFoldDB" id="A0A379W9N1"/>
<gene>
    <name evidence="1" type="primary">ydiB_2</name>
    <name evidence="1" type="ORF">NCTC8258_03681</name>
</gene>
<dbReference type="EC" id="1.1.1.282" evidence="1"/>
<dbReference type="EMBL" id="UGXS01000004">
    <property type="protein sequence ID" value="SUH15940.1"/>
    <property type="molecule type" value="Genomic_DNA"/>
</dbReference>
<dbReference type="GO" id="GO:0016491">
    <property type="term" value="F:oxidoreductase activity"/>
    <property type="evidence" value="ECO:0007669"/>
    <property type="project" value="UniProtKB-KW"/>
</dbReference>
<reference evidence="1 2" key="1">
    <citation type="submission" date="2018-06" db="EMBL/GenBank/DDBJ databases">
        <authorList>
            <consortium name="Pathogen Informatics"/>
            <person name="Doyle S."/>
        </authorList>
    </citation>
    <scope>NUCLEOTIDE SEQUENCE [LARGE SCALE GENOMIC DNA]</scope>
    <source>
        <strain evidence="1 2">NCTC8258</strain>
    </source>
</reference>
<evidence type="ECO:0000313" key="1">
    <source>
        <dbReference type="EMBL" id="SUH15940.1"/>
    </source>
</evidence>
<sequence>MTAIYAATTRMVRGHIRAIKESGFDIRGKTMVLLGAGGAATAIGAQAAIEGIKEIKLFNRKDDFFEKSGCLCESG</sequence>
<accession>A0A379W9N1</accession>
<name>A0A379W9N1_SALET</name>
<dbReference type="Proteomes" id="UP000255509">
    <property type="component" value="Unassembled WGS sequence"/>
</dbReference>
<protein>
    <submittedName>
        <fullName evidence="1">Shikimate 5-dehydrogenase</fullName>
        <ecNumber evidence="1">1.1.1.282</ecNumber>
    </submittedName>
</protein>
<evidence type="ECO:0000313" key="2">
    <source>
        <dbReference type="Proteomes" id="UP000255509"/>
    </source>
</evidence>
<dbReference type="InterPro" id="IPR036291">
    <property type="entry name" value="NAD(P)-bd_dom_sf"/>
</dbReference>
<keyword evidence="1" id="KW-0560">Oxidoreductase</keyword>
<proteinExistence type="predicted"/>
<dbReference type="Gene3D" id="3.40.50.720">
    <property type="entry name" value="NAD(P)-binding Rossmann-like Domain"/>
    <property type="match status" value="1"/>
</dbReference>